<evidence type="ECO:0000313" key="5">
    <source>
        <dbReference type="Proteomes" id="UP001501581"/>
    </source>
</evidence>
<evidence type="ECO:0000256" key="2">
    <source>
        <dbReference type="RuleBase" id="RU003707"/>
    </source>
</evidence>
<comment type="caution">
    <text evidence="4">The sequence shown here is derived from an EMBL/GenBank/DDBJ whole genome shotgun (WGS) entry which is preliminary data.</text>
</comment>
<dbReference type="CDD" id="cd06558">
    <property type="entry name" value="crotonase-like"/>
    <property type="match status" value="1"/>
</dbReference>
<dbReference type="PANTHER" id="PTHR11941">
    <property type="entry name" value="ENOYL-COA HYDRATASE-RELATED"/>
    <property type="match status" value="1"/>
</dbReference>
<dbReference type="PANTHER" id="PTHR11941:SF54">
    <property type="entry name" value="ENOYL-COA HYDRATASE, MITOCHONDRIAL"/>
    <property type="match status" value="1"/>
</dbReference>
<dbReference type="SUPFAM" id="SSF52096">
    <property type="entry name" value="ClpP/crotonase"/>
    <property type="match status" value="1"/>
</dbReference>
<sequence length="249" mass="25665">MSVVISRHGAVLHARIDRPESGNACSSTVMAGLEEWLAAAAGPEVRALVLTGTGRSFCAGADLAEGTALLDDPPALRAFLGRGRDLVRAISAAPVPTVAAVNGAAYGGGLELMLACDLAIAGNSASVGDRHLRVGQVPGWGSSAMLPSAVGQAWSRRLLLTAEALSADQAASIGLVTEVVDDDALQARALSLAQGLASADPAAMGRMLRLARAPRDVEPAWELEWQTQTEHLSGQDADAGATSMERLRR</sequence>
<dbReference type="RefSeq" id="WP_343995558.1">
    <property type="nucleotide sequence ID" value="NZ_BAAALG010000011.1"/>
</dbReference>
<organism evidence="4 5">
    <name type="scientific">Nocardioides dubius</name>
    <dbReference type="NCBI Taxonomy" id="317019"/>
    <lineage>
        <taxon>Bacteria</taxon>
        <taxon>Bacillati</taxon>
        <taxon>Actinomycetota</taxon>
        <taxon>Actinomycetes</taxon>
        <taxon>Propionibacteriales</taxon>
        <taxon>Nocardioidaceae</taxon>
        <taxon>Nocardioides</taxon>
    </lineage>
</organism>
<comment type="similarity">
    <text evidence="1 2">Belongs to the enoyl-CoA hydratase/isomerase family.</text>
</comment>
<keyword evidence="5" id="KW-1185">Reference proteome</keyword>
<feature type="region of interest" description="Disordered" evidence="3">
    <location>
        <begin position="227"/>
        <end position="249"/>
    </location>
</feature>
<gene>
    <name evidence="4" type="ORF">GCM10009668_29330</name>
</gene>
<dbReference type="InterPro" id="IPR029045">
    <property type="entry name" value="ClpP/crotonase-like_dom_sf"/>
</dbReference>
<dbReference type="Pfam" id="PF00378">
    <property type="entry name" value="ECH_1"/>
    <property type="match status" value="1"/>
</dbReference>
<evidence type="ECO:0000256" key="1">
    <source>
        <dbReference type="ARBA" id="ARBA00005254"/>
    </source>
</evidence>
<dbReference type="InterPro" id="IPR018376">
    <property type="entry name" value="Enoyl-CoA_hyd/isom_CS"/>
</dbReference>
<dbReference type="InterPro" id="IPR001753">
    <property type="entry name" value="Enoyl-CoA_hydra/iso"/>
</dbReference>
<evidence type="ECO:0000313" key="4">
    <source>
        <dbReference type="EMBL" id="GAA1107447.1"/>
    </source>
</evidence>
<dbReference type="PROSITE" id="PS00166">
    <property type="entry name" value="ENOYL_COA_HYDRATASE"/>
    <property type="match status" value="1"/>
</dbReference>
<protein>
    <submittedName>
        <fullName evidence="4">Enoyl-CoA hydratase</fullName>
    </submittedName>
</protein>
<accession>A0ABP4EJB6</accession>
<dbReference type="Proteomes" id="UP001501581">
    <property type="component" value="Unassembled WGS sequence"/>
</dbReference>
<proteinExistence type="inferred from homology"/>
<reference evidence="5" key="1">
    <citation type="journal article" date="2019" name="Int. J. Syst. Evol. Microbiol.">
        <title>The Global Catalogue of Microorganisms (GCM) 10K type strain sequencing project: providing services to taxonomists for standard genome sequencing and annotation.</title>
        <authorList>
            <consortium name="The Broad Institute Genomics Platform"/>
            <consortium name="The Broad Institute Genome Sequencing Center for Infectious Disease"/>
            <person name="Wu L."/>
            <person name="Ma J."/>
        </authorList>
    </citation>
    <scope>NUCLEOTIDE SEQUENCE [LARGE SCALE GENOMIC DNA]</scope>
    <source>
        <strain evidence="5">JCM 13008</strain>
    </source>
</reference>
<evidence type="ECO:0000256" key="3">
    <source>
        <dbReference type="SAM" id="MobiDB-lite"/>
    </source>
</evidence>
<dbReference type="EMBL" id="BAAALG010000011">
    <property type="protein sequence ID" value="GAA1107447.1"/>
    <property type="molecule type" value="Genomic_DNA"/>
</dbReference>
<name>A0ABP4EJB6_9ACTN</name>
<dbReference type="Gene3D" id="3.90.226.10">
    <property type="entry name" value="2-enoyl-CoA Hydratase, Chain A, domain 1"/>
    <property type="match status" value="1"/>
</dbReference>